<accession>A0A1B6DH02</accession>
<evidence type="ECO:0000256" key="7">
    <source>
        <dbReference type="RuleBase" id="RU363034"/>
    </source>
</evidence>
<dbReference type="PROSITE" id="PS50240">
    <property type="entry name" value="TRYPSIN_DOM"/>
    <property type="match status" value="1"/>
</dbReference>
<dbReference type="PANTHER" id="PTHR24264">
    <property type="entry name" value="TRYPSIN-RELATED"/>
    <property type="match status" value="1"/>
</dbReference>
<dbReference type="InterPro" id="IPR001314">
    <property type="entry name" value="Peptidase_S1A"/>
</dbReference>
<proteinExistence type="predicted"/>
<dbReference type="InterPro" id="IPR050127">
    <property type="entry name" value="Serine_Proteases_S1"/>
</dbReference>
<protein>
    <recommendedName>
        <fullName evidence="9">Peptidase S1 domain-containing protein</fullName>
    </recommendedName>
</protein>
<organism evidence="10">
    <name type="scientific">Clastoptera arizonana</name>
    <name type="common">Arizona spittle bug</name>
    <dbReference type="NCBI Taxonomy" id="38151"/>
    <lineage>
        <taxon>Eukaryota</taxon>
        <taxon>Metazoa</taxon>
        <taxon>Ecdysozoa</taxon>
        <taxon>Arthropoda</taxon>
        <taxon>Hexapoda</taxon>
        <taxon>Insecta</taxon>
        <taxon>Pterygota</taxon>
        <taxon>Neoptera</taxon>
        <taxon>Paraneoptera</taxon>
        <taxon>Hemiptera</taxon>
        <taxon>Auchenorrhyncha</taxon>
        <taxon>Cercopoidea</taxon>
        <taxon>Clastopteridae</taxon>
        <taxon>Clastoptera</taxon>
    </lineage>
</organism>
<keyword evidence="3 7" id="KW-0645">Protease</keyword>
<dbReference type="InterPro" id="IPR018114">
    <property type="entry name" value="TRYPSIN_HIS"/>
</dbReference>
<comment type="subcellular location">
    <subcellularLocation>
        <location evidence="1">Secreted</location>
    </subcellularLocation>
</comment>
<keyword evidence="6" id="KW-1015">Disulfide bond</keyword>
<dbReference type="FunFam" id="2.40.10.10:FF:000006">
    <property type="entry name" value="Serine proteinase stubble"/>
    <property type="match status" value="1"/>
</dbReference>
<dbReference type="InterPro" id="IPR033116">
    <property type="entry name" value="TRYPSIN_SER"/>
</dbReference>
<keyword evidence="8" id="KW-0732">Signal</keyword>
<keyword evidence="5 7" id="KW-0720">Serine protease</keyword>
<dbReference type="InterPro" id="IPR001254">
    <property type="entry name" value="Trypsin_dom"/>
</dbReference>
<evidence type="ECO:0000256" key="6">
    <source>
        <dbReference type="ARBA" id="ARBA00023157"/>
    </source>
</evidence>
<feature type="signal peptide" evidence="8">
    <location>
        <begin position="1"/>
        <end position="27"/>
    </location>
</feature>
<dbReference type="InterPro" id="IPR043504">
    <property type="entry name" value="Peptidase_S1_PA_chymotrypsin"/>
</dbReference>
<evidence type="ECO:0000256" key="4">
    <source>
        <dbReference type="ARBA" id="ARBA00022801"/>
    </source>
</evidence>
<dbReference type="GO" id="GO:0005615">
    <property type="term" value="C:extracellular space"/>
    <property type="evidence" value="ECO:0007669"/>
    <property type="project" value="TreeGrafter"/>
</dbReference>
<dbReference type="PRINTS" id="PR00722">
    <property type="entry name" value="CHYMOTRYPSIN"/>
</dbReference>
<dbReference type="GO" id="GO:0004252">
    <property type="term" value="F:serine-type endopeptidase activity"/>
    <property type="evidence" value="ECO:0007669"/>
    <property type="project" value="InterPro"/>
</dbReference>
<dbReference type="AlphaFoldDB" id="A0A1B6DH02"/>
<dbReference type="Gene3D" id="2.40.10.10">
    <property type="entry name" value="Trypsin-like serine proteases"/>
    <property type="match status" value="1"/>
</dbReference>
<gene>
    <name evidence="11" type="ORF">g.6536</name>
    <name evidence="10" type="ORF">g.6542</name>
</gene>
<keyword evidence="2" id="KW-0964">Secreted</keyword>
<dbReference type="EMBL" id="GEDC01010410">
    <property type="protein sequence ID" value="JAS26888.1"/>
    <property type="molecule type" value="Transcribed_RNA"/>
</dbReference>
<keyword evidence="4 7" id="KW-0378">Hydrolase</keyword>
<dbReference type="CDD" id="cd00190">
    <property type="entry name" value="Tryp_SPc"/>
    <property type="match status" value="1"/>
</dbReference>
<feature type="domain" description="Peptidase S1" evidence="9">
    <location>
        <begin position="92"/>
        <end position="324"/>
    </location>
</feature>
<reference evidence="10" key="1">
    <citation type="submission" date="2015-12" db="EMBL/GenBank/DDBJ databases">
        <title>De novo transcriptome assembly of four potential Pierce s Disease insect vectors from Arizona vineyards.</title>
        <authorList>
            <person name="Tassone E.E."/>
        </authorList>
    </citation>
    <scope>NUCLEOTIDE SEQUENCE</scope>
</reference>
<dbReference type="EMBL" id="GEDC01012317">
    <property type="protein sequence ID" value="JAS24981.1"/>
    <property type="molecule type" value="Transcribed_RNA"/>
</dbReference>
<dbReference type="GO" id="GO:0006508">
    <property type="term" value="P:proteolysis"/>
    <property type="evidence" value="ECO:0007669"/>
    <property type="project" value="UniProtKB-KW"/>
</dbReference>
<dbReference type="SUPFAM" id="SSF50494">
    <property type="entry name" value="Trypsin-like serine proteases"/>
    <property type="match status" value="1"/>
</dbReference>
<evidence type="ECO:0000313" key="11">
    <source>
        <dbReference type="EMBL" id="JAS26888.1"/>
    </source>
</evidence>
<evidence type="ECO:0000256" key="1">
    <source>
        <dbReference type="ARBA" id="ARBA00004613"/>
    </source>
</evidence>
<dbReference type="InterPro" id="IPR009003">
    <property type="entry name" value="Peptidase_S1_PA"/>
</dbReference>
<evidence type="ECO:0000256" key="2">
    <source>
        <dbReference type="ARBA" id="ARBA00022525"/>
    </source>
</evidence>
<evidence type="ECO:0000313" key="10">
    <source>
        <dbReference type="EMBL" id="JAS24981.1"/>
    </source>
</evidence>
<dbReference type="PROSITE" id="PS00135">
    <property type="entry name" value="TRYPSIN_SER"/>
    <property type="match status" value="1"/>
</dbReference>
<evidence type="ECO:0000256" key="5">
    <source>
        <dbReference type="ARBA" id="ARBA00022825"/>
    </source>
</evidence>
<evidence type="ECO:0000259" key="9">
    <source>
        <dbReference type="PROSITE" id="PS50240"/>
    </source>
</evidence>
<dbReference type="PROSITE" id="PS00134">
    <property type="entry name" value="TRYPSIN_HIS"/>
    <property type="match status" value="1"/>
</dbReference>
<name>A0A1B6DH02_9HEMI</name>
<sequence length="335" mass="37853">MMTLARWGNLWLGFVCFVFFVTDCGFAQQDQIDEIVSPDLIFERERLTFLQWLFQLLGSWVQPPEQEKPPEPIDPASCEPCTCGLANKKRRIVGGHVTYVNQYPWMALLLYNSKFYCGATLINSKYLLTAAHCINGFRKTKITVRIFEHDRDSDNETKHFDRKLRRIIKHSSYSDDTFNNDIALLALDEEVKIENDLRPVCLPPAKKSFSGVTGIVTGWGVKKTGGSTSPTLQEVQVPIMSNDDCKKTAYGKTRITENMLCAGFPEGEKDSCQGDSGGPLHILNDTEHSIAGVVSWGEGCAQKNHPGVYTRVNRYLTWIKKNTQDACYCQDFEDV</sequence>
<feature type="chain" id="PRO_5008581269" description="Peptidase S1 domain-containing protein" evidence="8">
    <location>
        <begin position="28"/>
        <end position="335"/>
    </location>
</feature>
<dbReference type="Pfam" id="PF00089">
    <property type="entry name" value="Trypsin"/>
    <property type="match status" value="1"/>
</dbReference>
<dbReference type="PANTHER" id="PTHR24264:SF65">
    <property type="entry name" value="SRCR DOMAIN-CONTAINING PROTEIN"/>
    <property type="match status" value="1"/>
</dbReference>
<evidence type="ECO:0000256" key="8">
    <source>
        <dbReference type="SAM" id="SignalP"/>
    </source>
</evidence>
<evidence type="ECO:0000256" key="3">
    <source>
        <dbReference type="ARBA" id="ARBA00022670"/>
    </source>
</evidence>
<dbReference type="SMART" id="SM00020">
    <property type="entry name" value="Tryp_SPc"/>
    <property type="match status" value="1"/>
</dbReference>